<accession>A0A8C7H3X2</accession>
<dbReference type="InterPro" id="IPR006703">
    <property type="entry name" value="G_AIG1"/>
</dbReference>
<evidence type="ECO:0000313" key="7">
    <source>
        <dbReference type="Ensembl" id="ENSOKIP00005051051.1"/>
    </source>
</evidence>
<dbReference type="Proteomes" id="UP000694557">
    <property type="component" value="Unassembled WGS sequence"/>
</dbReference>
<evidence type="ECO:0000256" key="3">
    <source>
        <dbReference type="ARBA" id="ARBA00023134"/>
    </source>
</evidence>
<proteinExistence type="inferred from homology"/>
<keyword evidence="5" id="KW-1133">Transmembrane helix</keyword>
<dbReference type="Ensembl" id="ENSOKIT00005053891.1">
    <property type="protein sequence ID" value="ENSOKIP00005051051.1"/>
    <property type="gene ID" value="ENSOKIG00005021519.1"/>
</dbReference>
<dbReference type="CDD" id="cd01852">
    <property type="entry name" value="AIG1"/>
    <property type="match status" value="1"/>
</dbReference>
<keyword evidence="8" id="KW-1185">Reference proteome</keyword>
<feature type="domain" description="AIG1-type G" evidence="6">
    <location>
        <begin position="10"/>
        <end position="218"/>
    </location>
</feature>
<dbReference type="PROSITE" id="PS51720">
    <property type="entry name" value="G_AIG1"/>
    <property type="match status" value="1"/>
</dbReference>
<protein>
    <recommendedName>
        <fullName evidence="6">AIG1-type G domain-containing protein</fullName>
    </recommendedName>
</protein>
<reference evidence="7" key="1">
    <citation type="submission" date="2025-08" db="UniProtKB">
        <authorList>
            <consortium name="Ensembl"/>
        </authorList>
    </citation>
    <scope>IDENTIFICATION</scope>
</reference>
<evidence type="ECO:0000256" key="4">
    <source>
        <dbReference type="SAM" id="Coils"/>
    </source>
</evidence>
<feature type="transmembrane region" description="Helical" evidence="5">
    <location>
        <begin position="309"/>
        <end position="332"/>
    </location>
</feature>
<feature type="coiled-coil region" evidence="4">
    <location>
        <begin position="214"/>
        <end position="275"/>
    </location>
</feature>
<reference evidence="7" key="2">
    <citation type="submission" date="2025-09" db="UniProtKB">
        <authorList>
            <consortium name="Ensembl"/>
        </authorList>
    </citation>
    <scope>IDENTIFICATION</scope>
</reference>
<dbReference type="Gene3D" id="3.40.50.300">
    <property type="entry name" value="P-loop containing nucleotide triphosphate hydrolases"/>
    <property type="match status" value="1"/>
</dbReference>
<keyword evidence="4" id="KW-0175">Coiled coil</keyword>
<dbReference type="SUPFAM" id="SSF52540">
    <property type="entry name" value="P-loop containing nucleoside triphosphate hydrolases"/>
    <property type="match status" value="1"/>
</dbReference>
<evidence type="ECO:0000313" key="8">
    <source>
        <dbReference type="Proteomes" id="UP000694557"/>
    </source>
</evidence>
<dbReference type="Pfam" id="PF04548">
    <property type="entry name" value="AIG1"/>
    <property type="match status" value="1"/>
</dbReference>
<dbReference type="InterPro" id="IPR045058">
    <property type="entry name" value="GIMA/IAN/Toc"/>
</dbReference>
<evidence type="ECO:0000256" key="2">
    <source>
        <dbReference type="ARBA" id="ARBA00022741"/>
    </source>
</evidence>
<keyword evidence="3" id="KW-0342">GTP-binding</keyword>
<sequence>TAKFISLNFNGRYRIVLVGRTGVGKSGAGNTILGKYVFESDISPSSVTTKCAKILGEVHGQRVAVVDTPGLFDTNYTLDDILLEIKRCISFSAPGPHVFLIVLQLSRFTQEEQKTVELLQETFGKQSATYTIVLFTHGDLLEAKKGKETKTIEDFLHGDKDLHAFVQECKGGYHVFNNNEDNECRNRTQVTELLEKIRKMVNWNGGNFYCNEMFQEAERDIEKEKERILKKNKEKNHREMEELKEKHKGEVLKEAEEELKQRQEVEARKKAEESNTFIKRVFVLSTAAAAALGSSVIGSALQGAAGGAAVGPVGAVVGGVVGLGVGAGAALIGTSQKKCIIQ</sequence>
<keyword evidence="5" id="KW-0472">Membrane</keyword>
<organism evidence="7 8">
    <name type="scientific">Oncorhynchus kisutch</name>
    <name type="common">Coho salmon</name>
    <name type="synonym">Salmo kisutch</name>
    <dbReference type="NCBI Taxonomy" id="8019"/>
    <lineage>
        <taxon>Eukaryota</taxon>
        <taxon>Metazoa</taxon>
        <taxon>Chordata</taxon>
        <taxon>Craniata</taxon>
        <taxon>Vertebrata</taxon>
        <taxon>Euteleostomi</taxon>
        <taxon>Actinopterygii</taxon>
        <taxon>Neopterygii</taxon>
        <taxon>Teleostei</taxon>
        <taxon>Protacanthopterygii</taxon>
        <taxon>Salmoniformes</taxon>
        <taxon>Salmonidae</taxon>
        <taxon>Salmoninae</taxon>
        <taxon>Oncorhynchus</taxon>
    </lineage>
</organism>
<comment type="similarity">
    <text evidence="1">Belongs to the TRAFAC class TrmE-Era-EngA-EngB-Septin-like GTPase superfamily. AIG1/Toc34/Toc159-like paraseptin GTPase family. IAN subfamily.</text>
</comment>
<keyword evidence="5" id="KW-0812">Transmembrane</keyword>
<evidence type="ECO:0000256" key="1">
    <source>
        <dbReference type="ARBA" id="ARBA00008535"/>
    </source>
</evidence>
<dbReference type="AlphaFoldDB" id="A0A8C7H3X2"/>
<dbReference type="GO" id="GO:0005525">
    <property type="term" value="F:GTP binding"/>
    <property type="evidence" value="ECO:0007669"/>
    <property type="project" value="UniProtKB-KW"/>
</dbReference>
<feature type="transmembrane region" description="Helical" evidence="5">
    <location>
        <begin position="277"/>
        <end position="297"/>
    </location>
</feature>
<evidence type="ECO:0000259" key="6">
    <source>
        <dbReference type="PROSITE" id="PS51720"/>
    </source>
</evidence>
<evidence type="ECO:0000256" key="5">
    <source>
        <dbReference type="SAM" id="Phobius"/>
    </source>
</evidence>
<dbReference type="GeneTree" id="ENSGT01120000271858"/>
<name>A0A8C7H3X2_ONCKI</name>
<dbReference type="InterPro" id="IPR027417">
    <property type="entry name" value="P-loop_NTPase"/>
</dbReference>
<dbReference type="FunFam" id="3.40.50.300:FF:000366">
    <property type="entry name" value="GTPase, IMAP family member 2"/>
    <property type="match status" value="1"/>
</dbReference>
<keyword evidence="2" id="KW-0547">Nucleotide-binding</keyword>
<dbReference type="PANTHER" id="PTHR10903:SF62">
    <property type="entry name" value="GTPASE IMAP FAMILY MEMBER 4-LIKE-RELATED"/>
    <property type="match status" value="1"/>
</dbReference>
<dbReference type="PANTHER" id="PTHR10903">
    <property type="entry name" value="GTPASE, IMAP FAMILY MEMBER-RELATED"/>
    <property type="match status" value="1"/>
</dbReference>